<dbReference type="RefSeq" id="WP_236657305.1">
    <property type="nucleotide sequence ID" value="NZ_CP030840.1"/>
</dbReference>
<protein>
    <submittedName>
        <fullName evidence="2">Uncharacterized protein</fullName>
    </submittedName>
</protein>
<evidence type="ECO:0000256" key="1">
    <source>
        <dbReference type="SAM" id="MobiDB-lite"/>
    </source>
</evidence>
<dbReference type="AlphaFoldDB" id="A0A2Z5FVS5"/>
<dbReference type="EMBL" id="CP030840">
    <property type="protein sequence ID" value="AXC10968.1"/>
    <property type="molecule type" value="Genomic_DNA"/>
</dbReference>
<feature type="region of interest" description="Disordered" evidence="1">
    <location>
        <begin position="106"/>
        <end position="278"/>
    </location>
</feature>
<proteinExistence type="predicted"/>
<reference evidence="2 3" key="1">
    <citation type="journal article" date="2018" name="Front. Microbiol.">
        <title>Hydrolytic Capabilities as a Key to Environmental Success: Chitinolytic and Cellulolytic Acidobacteria From Acidic Sub-arctic Soils and Boreal Peatlands.</title>
        <authorList>
            <person name="Belova S.E."/>
            <person name="Ravin N.V."/>
            <person name="Pankratov T.A."/>
            <person name="Rakitin A.L."/>
            <person name="Ivanova A.A."/>
            <person name="Beletsky A.V."/>
            <person name="Mardanov A.V."/>
            <person name="Sinninghe Damste J.S."/>
            <person name="Dedysh S.N."/>
        </authorList>
    </citation>
    <scope>NUCLEOTIDE SEQUENCE [LARGE SCALE GENOMIC DNA]</scope>
    <source>
        <strain evidence="2 3">SBC82</strain>
    </source>
</reference>
<evidence type="ECO:0000313" key="2">
    <source>
        <dbReference type="EMBL" id="AXC10968.1"/>
    </source>
</evidence>
<dbReference type="Proteomes" id="UP000253606">
    <property type="component" value="Chromosome"/>
</dbReference>
<keyword evidence="3" id="KW-1185">Reference proteome</keyword>
<feature type="compositionally biased region" description="Low complexity" evidence="1">
    <location>
        <begin position="167"/>
        <end position="176"/>
    </location>
</feature>
<feature type="compositionally biased region" description="Basic and acidic residues" evidence="1">
    <location>
        <begin position="131"/>
        <end position="144"/>
    </location>
</feature>
<sequence length="499" mass="52418">MPRAEAQYPGHTKKDDEKKVVEPRAISVLEWVGEPGKPSSGRIIPITVFVGGEYQDGGLYLAQPAPLAVESDTLYELERAGAPQGTFDVAGGQNIAGAWFGFGQWKPLAPPKPPKKLTPSKVPPKVVQDNDPDRPHFKGGDDGKNAGNTTPPASDPDKPTIHRKPDSGGSDSNASGSSGGSGSGSTTASNDPDKPTLHRRTDSGSGTASAGGGTAPDDPDRPHLKKHSATSDNAASSDDEGGAVTTANEADPDRPKLSRGKPASTEKPLEAAKLSGIPPNVQQMTAVSDATVREPHTFSYQWPSPDQVVKMQAAVEALAIKAVLANGAAPTAQIPAASTTPTPPRITSRSGPRSTLAHQVAPKPPPVMLTDKDFRAYELSYNGGATLVFTAKAEVGPNNAGVTLEKFVTIIAQPDFNGDPQVRFQSVTDKAHLDITPQMRFVDAVDTDGDNRAELIFELRHSADRQFAIYRLHGTRAEQAFATGSLPYLASGGSETKAN</sequence>
<accession>A0A2Z5FVS5</accession>
<feature type="region of interest" description="Disordered" evidence="1">
    <location>
        <begin position="333"/>
        <end position="367"/>
    </location>
</feature>
<gene>
    <name evidence="2" type="ORF">ACPOL_1622</name>
</gene>
<dbReference type="KEGG" id="abas:ACPOL_1622"/>
<feature type="compositionally biased region" description="Low complexity" evidence="1">
    <location>
        <begin position="333"/>
        <end position="355"/>
    </location>
</feature>
<name>A0A2Z5FVS5_9BACT</name>
<feature type="compositionally biased region" description="Basic and acidic residues" evidence="1">
    <location>
        <begin position="155"/>
        <end position="166"/>
    </location>
</feature>
<evidence type="ECO:0000313" key="3">
    <source>
        <dbReference type="Proteomes" id="UP000253606"/>
    </source>
</evidence>
<organism evidence="2 3">
    <name type="scientific">Acidisarcina polymorpha</name>
    <dbReference type="NCBI Taxonomy" id="2211140"/>
    <lineage>
        <taxon>Bacteria</taxon>
        <taxon>Pseudomonadati</taxon>
        <taxon>Acidobacteriota</taxon>
        <taxon>Terriglobia</taxon>
        <taxon>Terriglobales</taxon>
        <taxon>Acidobacteriaceae</taxon>
        <taxon>Acidisarcina</taxon>
    </lineage>
</organism>
<feature type="compositionally biased region" description="Low complexity" evidence="1">
    <location>
        <begin position="117"/>
        <end position="127"/>
    </location>
</feature>
<feature type="compositionally biased region" description="Basic and acidic residues" evidence="1">
    <location>
        <begin position="191"/>
        <end position="202"/>
    </location>
</feature>